<dbReference type="eggNOG" id="KOG0743">
    <property type="taxonomic scope" value="Eukaryota"/>
</dbReference>
<comment type="similarity">
    <text evidence="1">Belongs to the AAA ATPase family. BCS1 subfamily.</text>
</comment>
<dbReference type="STRING" id="670483.S7RG83"/>
<dbReference type="OrthoDB" id="10251412at2759"/>
<dbReference type="GO" id="GO:0005524">
    <property type="term" value="F:ATP binding"/>
    <property type="evidence" value="ECO:0007669"/>
    <property type="project" value="UniProtKB-KW"/>
</dbReference>
<keyword evidence="3 4" id="KW-0067">ATP-binding</keyword>
<dbReference type="InterPro" id="IPR003960">
    <property type="entry name" value="ATPase_AAA_CS"/>
</dbReference>
<dbReference type="GeneID" id="19306588"/>
<dbReference type="InterPro" id="IPR050747">
    <property type="entry name" value="Mitochondrial_chaperone_BCS1"/>
</dbReference>
<gene>
    <name evidence="6" type="ORF">GLOTRDRAFT_48634</name>
</gene>
<evidence type="ECO:0000313" key="7">
    <source>
        <dbReference type="Proteomes" id="UP000030669"/>
    </source>
</evidence>
<reference evidence="6 7" key="1">
    <citation type="journal article" date="2012" name="Science">
        <title>The Paleozoic origin of enzymatic lignin decomposition reconstructed from 31 fungal genomes.</title>
        <authorList>
            <person name="Floudas D."/>
            <person name="Binder M."/>
            <person name="Riley R."/>
            <person name="Barry K."/>
            <person name="Blanchette R.A."/>
            <person name="Henrissat B."/>
            <person name="Martinez A.T."/>
            <person name="Otillar R."/>
            <person name="Spatafora J.W."/>
            <person name="Yadav J.S."/>
            <person name="Aerts A."/>
            <person name="Benoit I."/>
            <person name="Boyd A."/>
            <person name="Carlson A."/>
            <person name="Copeland A."/>
            <person name="Coutinho P.M."/>
            <person name="de Vries R.P."/>
            <person name="Ferreira P."/>
            <person name="Findley K."/>
            <person name="Foster B."/>
            <person name="Gaskell J."/>
            <person name="Glotzer D."/>
            <person name="Gorecki P."/>
            <person name="Heitman J."/>
            <person name="Hesse C."/>
            <person name="Hori C."/>
            <person name="Igarashi K."/>
            <person name="Jurgens J.A."/>
            <person name="Kallen N."/>
            <person name="Kersten P."/>
            <person name="Kohler A."/>
            <person name="Kuees U."/>
            <person name="Kumar T.K.A."/>
            <person name="Kuo A."/>
            <person name="LaButti K."/>
            <person name="Larrondo L.F."/>
            <person name="Lindquist E."/>
            <person name="Ling A."/>
            <person name="Lombard V."/>
            <person name="Lucas S."/>
            <person name="Lundell T."/>
            <person name="Martin R."/>
            <person name="McLaughlin D.J."/>
            <person name="Morgenstern I."/>
            <person name="Morin E."/>
            <person name="Murat C."/>
            <person name="Nagy L.G."/>
            <person name="Nolan M."/>
            <person name="Ohm R.A."/>
            <person name="Patyshakuliyeva A."/>
            <person name="Rokas A."/>
            <person name="Ruiz-Duenas F.J."/>
            <person name="Sabat G."/>
            <person name="Salamov A."/>
            <person name="Samejima M."/>
            <person name="Schmutz J."/>
            <person name="Slot J.C."/>
            <person name="St John F."/>
            <person name="Stenlid J."/>
            <person name="Sun H."/>
            <person name="Sun S."/>
            <person name="Syed K."/>
            <person name="Tsang A."/>
            <person name="Wiebenga A."/>
            <person name="Young D."/>
            <person name="Pisabarro A."/>
            <person name="Eastwood D.C."/>
            <person name="Martin F."/>
            <person name="Cullen D."/>
            <person name="Grigoriev I.V."/>
            <person name="Hibbett D.S."/>
        </authorList>
    </citation>
    <scope>NUCLEOTIDE SEQUENCE [LARGE SCALE GENOMIC DNA]</scope>
    <source>
        <strain evidence="6 7">ATCC 11539</strain>
    </source>
</reference>
<keyword evidence="6" id="KW-0378">Hydrolase</keyword>
<evidence type="ECO:0000256" key="1">
    <source>
        <dbReference type="ARBA" id="ARBA00007448"/>
    </source>
</evidence>
<evidence type="ECO:0000256" key="2">
    <source>
        <dbReference type="ARBA" id="ARBA00022741"/>
    </source>
</evidence>
<dbReference type="SMART" id="SM00382">
    <property type="entry name" value="AAA"/>
    <property type="match status" value="1"/>
</dbReference>
<dbReference type="Gene3D" id="3.40.50.300">
    <property type="entry name" value="P-loop containing nucleotide triphosphate hydrolases"/>
    <property type="match status" value="1"/>
</dbReference>
<dbReference type="PROSITE" id="PS00674">
    <property type="entry name" value="AAA"/>
    <property type="match status" value="1"/>
</dbReference>
<feature type="domain" description="AAA+ ATPase" evidence="5">
    <location>
        <begin position="12"/>
        <end position="150"/>
    </location>
</feature>
<dbReference type="KEGG" id="gtr:GLOTRDRAFT_48634"/>
<dbReference type="OMA" id="ANDEKWE"/>
<evidence type="ECO:0000259" key="5">
    <source>
        <dbReference type="SMART" id="SM00382"/>
    </source>
</evidence>
<dbReference type="InterPro" id="IPR003593">
    <property type="entry name" value="AAA+_ATPase"/>
</dbReference>
<accession>S7RG83</accession>
<dbReference type="SUPFAM" id="SSF52540">
    <property type="entry name" value="P-loop containing nucleoside triphosphate hydrolases"/>
    <property type="match status" value="1"/>
</dbReference>
<evidence type="ECO:0000256" key="4">
    <source>
        <dbReference type="RuleBase" id="RU003651"/>
    </source>
</evidence>
<dbReference type="RefSeq" id="XP_007869878.1">
    <property type="nucleotide sequence ID" value="XM_007871687.1"/>
</dbReference>
<dbReference type="HOGENOM" id="CLU_010189_7_0_1"/>
<feature type="non-terminal residue" evidence="6">
    <location>
        <position position="1"/>
    </location>
</feature>
<dbReference type="AlphaFoldDB" id="S7RG83"/>
<dbReference type="InterPro" id="IPR003959">
    <property type="entry name" value="ATPase_AAA_core"/>
</dbReference>
<dbReference type="EMBL" id="KB469310">
    <property type="protein sequence ID" value="EPQ51524.1"/>
    <property type="molecule type" value="Genomic_DNA"/>
</dbReference>
<dbReference type="GO" id="GO:0016887">
    <property type="term" value="F:ATP hydrolysis activity"/>
    <property type="evidence" value="ECO:0007669"/>
    <property type="project" value="InterPro"/>
</dbReference>
<proteinExistence type="inferred from homology"/>
<dbReference type="Pfam" id="PF25426">
    <property type="entry name" value="AAA_lid_BCS1"/>
    <property type="match status" value="1"/>
</dbReference>
<evidence type="ECO:0000256" key="3">
    <source>
        <dbReference type="ARBA" id="ARBA00022840"/>
    </source>
</evidence>
<dbReference type="InterPro" id="IPR057495">
    <property type="entry name" value="AAA_lid_BCS1"/>
</dbReference>
<dbReference type="Proteomes" id="UP000030669">
    <property type="component" value="Unassembled WGS sequence"/>
</dbReference>
<dbReference type="PANTHER" id="PTHR23070">
    <property type="entry name" value="BCS1 AAA-TYPE ATPASE"/>
    <property type="match status" value="1"/>
</dbReference>
<organism evidence="6 7">
    <name type="scientific">Gloeophyllum trabeum (strain ATCC 11539 / FP-39264 / Madison 617)</name>
    <name type="common">Brown rot fungus</name>
    <dbReference type="NCBI Taxonomy" id="670483"/>
    <lineage>
        <taxon>Eukaryota</taxon>
        <taxon>Fungi</taxon>
        <taxon>Dikarya</taxon>
        <taxon>Basidiomycota</taxon>
        <taxon>Agaricomycotina</taxon>
        <taxon>Agaricomycetes</taxon>
        <taxon>Gloeophyllales</taxon>
        <taxon>Gloeophyllaceae</taxon>
        <taxon>Gloeophyllum</taxon>
    </lineage>
</organism>
<keyword evidence="2 4" id="KW-0547">Nucleotide-binding</keyword>
<dbReference type="InterPro" id="IPR027417">
    <property type="entry name" value="P-loop_NTPase"/>
</dbReference>
<sequence length="240" mass="26257">SKEWYHARGIPFRRGYLLHGVPGAGKTSLIQSLAGALGLDVYVVSIGRKGLDDADLAQLISELPERCVAVMEDIDAAFAHTVSRESSSSNEDSSSVGNGVTLSGLLNAIDGIGAHEGRILFATTNRYEALDPALCRPGRMDRHVEFGYASAHQARELFRVFYQPAGGDSEGSVPSEKDKDTELEDLAAQFAEKVPEGRFSMASLQGYLMMYKTCPREAVEQVGRWVEEEERETKKGRVET</sequence>
<keyword evidence="7" id="KW-1185">Reference proteome</keyword>
<dbReference type="Pfam" id="PF00004">
    <property type="entry name" value="AAA"/>
    <property type="match status" value="1"/>
</dbReference>
<evidence type="ECO:0000313" key="6">
    <source>
        <dbReference type="EMBL" id="EPQ51524.1"/>
    </source>
</evidence>
<protein>
    <submittedName>
        <fullName evidence="6">p-loop containing nucleoside triphosphate hydrolase protein</fullName>
    </submittedName>
</protein>
<name>S7RG83_GLOTA</name>